<sequence length="144" mass="16718">MWYNILTFYSKQEGLKEESKIRFDGKNSLPNEIYIPEELFELLKFSNGGGIINNEREFGYFSLTEIESFYKEYQFDIYTPLFLPIAFNGGGIFYVYDFRNQIDIKIAAVSSGDLDYESAVIIGKTLKEVLSKTNNIEDELYTSM</sequence>
<protein>
    <recommendedName>
        <fullName evidence="2">Knr4/Smi1-like domain-containing protein</fullName>
    </recommendedName>
</protein>
<comment type="caution">
    <text evidence="3">The sequence shown here is derived from an EMBL/GenBank/DDBJ whole genome shotgun (WGS) entry which is preliminary data.</text>
</comment>
<feature type="transmembrane region" description="Helical" evidence="1">
    <location>
        <begin position="77"/>
        <end position="96"/>
    </location>
</feature>
<evidence type="ECO:0000313" key="3">
    <source>
        <dbReference type="EMBL" id="GAA3764949.1"/>
    </source>
</evidence>
<evidence type="ECO:0000259" key="2">
    <source>
        <dbReference type="Pfam" id="PF09346"/>
    </source>
</evidence>
<keyword evidence="1" id="KW-1133">Transmembrane helix</keyword>
<keyword evidence="1" id="KW-0472">Membrane</keyword>
<keyword evidence="4" id="KW-1185">Reference proteome</keyword>
<feature type="domain" description="Knr4/Smi1-like" evidence="2">
    <location>
        <begin position="35"/>
        <end position="102"/>
    </location>
</feature>
<name>A0ABP7GHY3_9FLAO</name>
<evidence type="ECO:0000313" key="4">
    <source>
        <dbReference type="Proteomes" id="UP001500748"/>
    </source>
</evidence>
<gene>
    <name evidence="3" type="ORF">GCM10022423_16560</name>
</gene>
<dbReference type="InterPro" id="IPR037883">
    <property type="entry name" value="Knr4/Smi1-like_sf"/>
</dbReference>
<accession>A0ABP7GHY3</accession>
<dbReference type="Proteomes" id="UP001500748">
    <property type="component" value="Unassembled WGS sequence"/>
</dbReference>
<dbReference type="EMBL" id="BAABDU010000003">
    <property type="protein sequence ID" value="GAA3764949.1"/>
    <property type="molecule type" value="Genomic_DNA"/>
</dbReference>
<dbReference type="Gene3D" id="3.40.1580.10">
    <property type="entry name" value="SMI1/KNR4-like"/>
    <property type="match status" value="1"/>
</dbReference>
<keyword evidence="1" id="KW-0812">Transmembrane</keyword>
<organism evidence="3 4">
    <name type="scientific">Flavobacterium ginsengiterrae</name>
    <dbReference type="NCBI Taxonomy" id="871695"/>
    <lineage>
        <taxon>Bacteria</taxon>
        <taxon>Pseudomonadati</taxon>
        <taxon>Bacteroidota</taxon>
        <taxon>Flavobacteriia</taxon>
        <taxon>Flavobacteriales</taxon>
        <taxon>Flavobacteriaceae</taxon>
        <taxon>Flavobacterium</taxon>
    </lineage>
</organism>
<dbReference type="InterPro" id="IPR018958">
    <property type="entry name" value="Knr4/Smi1-like_dom"/>
</dbReference>
<evidence type="ECO:0000256" key="1">
    <source>
        <dbReference type="SAM" id="Phobius"/>
    </source>
</evidence>
<dbReference type="Pfam" id="PF09346">
    <property type="entry name" value="SMI1_KNR4"/>
    <property type="match status" value="1"/>
</dbReference>
<reference evidence="4" key="1">
    <citation type="journal article" date="2019" name="Int. J. Syst. Evol. Microbiol.">
        <title>The Global Catalogue of Microorganisms (GCM) 10K type strain sequencing project: providing services to taxonomists for standard genome sequencing and annotation.</title>
        <authorList>
            <consortium name="The Broad Institute Genomics Platform"/>
            <consortium name="The Broad Institute Genome Sequencing Center for Infectious Disease"/>
            <person name="Wu L."/>
            <person name="Ma J."/>
        </authorList>
    </citation>
    <scope>NUCLEOTIDE SEQUENCE [LARGE SCALE GENOMIC DNA]</scope>
    <source>
        <strain evidence="4">JCM 17337</strain>
    </source>
</reference>
<proteinExistence type="predicted"/>
<dbReference type="RefSeq" id="WP_345142818.1">
    <property type="nucleotide sequence ID" value="NZ_BAABDU010000003.1"/>
</dbReference>